<comment type="caution">
    <text evidence="1">The sequence shown here is derived from an EMBL/GenBank/DDBJ whole genome shotgun (WGS) entry which is preliminary data.</text>
</comment>
<keyword evidence="2" id="KW-1185">Reference proteome</keyword>
<evidence type="ECO:0000313" key="2">
    <source>
        <dbReference type="Proteomes" id="UP001174909"/>
    </source>
</evidence>
<name>A0AA35TJX1_GEOBA</name>
<evidence type="ECO:0000313" key="1">
    <source>
        <dbReference type="EMBL" id="CAI8048397.1"/>
    </source>
</evidence>
<dbReference type="EMBL" id="CASHTH010003726">
    <property type="protein sequence ID" value="CAI8048397.1"/>
    <property type="molecule type" value="Genomic_DNA"/>
</dbReference>
<proteinExistence type="predicted"/>
<feature type="non-terminal residue" evidence="1">
    <location>
        <position position="1"/>
    </location>
</feature>
<dbReference type="AlphaFoldDB" id="A0AA35TJX1"/>
<protein>
    <submittedName>
        <fullName evidence="1">Uncharacterized protein</fullName>
    </submittedName>
</protein>
<reference evidence="1" key="1">
    <citation type="submission" date="2023-03" db="EMBL/GenBank/DDBJ databases">
        <authorList>
            <person name="Steffen K."/>
            <person name="Cardenas P."/>
        </authorList>
    </citation>
    <scope>NUCLEOTIDE SEQUENCE</scope>
</reference>
<accession>A0AA35TJX1</accession>
<organism evidence="1 2">
    <name type="scientific">Geodia barretti</name>
    <name type="common">Barrett's horny sponge</name>
    <dbReference type="NCBI Taxonomy" id="519541"/>
    <lineage>
        <taxon>Eukaryota</taxon>
        <taxon>Metazoa</taxon>
        <taxon>Porifera</taxon>
        <taxon>Demospongiae</taxon>
        <taxon>Heteroscleromorpha</taxon>
        <taxon>Tetractinellida</taxon>
        <taxon>Astrophorina</taxon>
        <taxon>Geodiidae</taxon>
        <taxon>Geodia</taxon>
    </lineage>
</organism>
<dbReference type="Proteomes" id="UP001174909">
    <property type="component" value="Unassembled WGS sequence"/>
</dbReference>
<gene>
    <name evidence="1" type="ORF">GBAR_LOCUS26703</name>
</gene>
<sequence>TLTCAIFRELLLCKDQLQVTHTVLSDVLYLAHVEIWVITLKILDDNPQHIVHTTH</sequence>